<protein>
    <submittedName>
        <fullName evidence="1">Uncharacterized protein</fullName>
    </submittedName>
</protein>
<dbReference type="Proteomes" id="UP001050691">
    <property type="component" value="Unassembled WGS sequence"/>
</dbReference>
<organism evidence="1 2">
    <name type="scientific">Clathrus columnatus</name>
    <dbReference type="NCBI Taxonomy" id="1419009"/>
    <lineage>
        <taxon>Eukaryota</taxon>
        <taxon>Fungi</taxon>
        <taxon>Dikarya</taxon>
        <taxon>Basidiomycota</taxon>
        <taxon>Agaricomycotina</taxon>
        <taxon>Agaricomycetes</taxon>
        <taxon>Phallomycetidae</taxon>
        <taxon>Phallales</taxon>
        <taxon>Clathraceae</taxon>
        <taxon>Clathrus</taxon>
    </lineage>
</organism>
<dbReference type="AlphaFoldDB" id="A0AAV5AEB9"/>
<keyword evidence="2" id="KW-1185">Reference proteome</keyword>
<reference evidence="1" key="1">
    <citation type="submission" date="2021-10" db="EMBL/GenBank/DDBJ databases">
        <title>De novo Genome Assembly of Clathrus columnatus (Basidiomycota, Fungi) Using Illumina and Nanopore Sequence Data.</title>
        <authorList>
            <person name="Ogiso-Tanaka E."/>
            <person name="Itagaki H."/>
            <person name="Hosoya T."/>
            <person name="Hosaka K."/>
        </authorList>
    </citation>
    <scope>NUCLEOTIDE SEQUENCE</scope>
    <source>
        <strain evidence="1">MO-923</strain>
    </source>
</reference>
<gene>
    <name evidence="1" type="ORF">Clacol_004511</name>
</gene>
<accession>A0AAV5AEB9</accession>
<name>A0AAV5AEB9_9AGAM</name>
<proteinExistence type="predicted"/>
<evidence type="ECO:0000313" key="1">
    <source>
        <dbReference type="EMBL" id="GJJ10285.1"/>
    </source>
</evidence>
<sequence length="98" mass="10884">MLWFLSGSRGGGSGINMERNDVYGIYNGLAKLGMEHVDFRWSNILSVIPNPEHGFVGRYVALDAHRPEKLSDVGMEIITEKDAKFCTTVSTSLYTLMA</sequence>
<evidence type="ECO:0000313" key="2">
    <source>
        <dbReference type="Proteomes" id="UP001050691"/>
    </source>
</evidence>
<dbReference type="EMBL" id="BPWL01000005">
    <property type="protein sequence ID" value="GJJ10285.1"/>
    <property type="molecule type" value="Genomic_DNA"/>
</dbReference>
<comment type="caution">
    <text evidence="1">The sequence shown here is derived from an EMBL/GenBank/DDBJ whole genome shotgun (WGS) entry which is preliminary data.</text>
</comment>